<feature type="region of interest" description="Disordered" evidence="1">
    <location>
        <begin position="1"/>
        <end position="103"/>
    </location>
</feature>
<feature type="non-terminal residue" evidence="2">
    <location>
        <position position="1"/>
    </location>
</feature>
<name>A0A0L0F1Q7_9EUKA</name>
<dbReference type="GeneID" id="25917310"/>
<dbReference type="AlphaFoldDB" id="A0A0L0F1Q7"/>
<proteinExistence type="predicted"/>
<accession>A0A0L0F1Q7</accession>
<evidence type="ECO:0000313" key="2">
    <source>
        <dbReference type="EMBL" id="KNC70665.1"/>
    </source>
</evidence>
<evidence type="ECO:0000256" key="1">
    <source>
        <dbReference type="SAM" id="MobiDB-lite"/>
    </source>
</evidence>
<evidence type="ECO:0000313" key="3">
    <source>
        <dbReference type="Proteomes" id="UP000054560"/>
    </source>
</evidence>
<sequence length="116" mass="12408">RQLAQEDKHQLSKRSSYTYDTPPKDTLTGTTASTNANTQNNGNTGWSAWAAKGATTATTAPATQGRRVVAMGTRALSDSTVQKRAKRTKVVEKGQGPKGRKGQALLTAMFQTKPKS</sequence>
<dbReference type="EMBL" id="KQ250536">
    <property type="protein sequence ID" value="KNC70665.1"/>
    <property type="molecule type" value="Genomic_DNA"/>
</dbReference>
<reference evidence="2 3" key="1">
    <citation type="submission" date="2011-02" db="EMBL/GenBank/DDBJ databases">
        <title>The Genome Sequence of Sphaeroforma arctica JP610.</title>
        <authorList>
            <consortium name="The Broad Institute Genome Sequencing Platform"/>
            <person name="Russ C."/>
            <person name="Cuomo C."/>
            <person name="Young S.K."/>
            <person name="Zeng Q."/>
            <person name="Gargeya S."/>
            <person name="Alvarado L."/>
            <person name="Berlin A."/>
            <person name="Chapman S.B."/>
            <person name="Chen Z."/>
            <person name="Freedman E."/>
            <person name="Gellesch M."/>
            <person name="Goldberg J."/>
            <person name="Griggs A."/>
            <person name="Gujja S."/>
            <person name="Heilman E."/>
            <person name="Heiman D."/>
            <person name="Howarth C."/>
            <person name="Mehta T."/>
            <person name="Neiman D."/>
            <person name="Pearson M."/>
            <person name="Roberts A."/>
            <person name="Saif S."/>
            <person name="Shea T."/>
            <person name="Shenoy N."/>
            <person name="Sisk P."/>
            <person name="Stolte C."/>
            <person name="Sykes S."/>
            <person name="White J."/>
            <person name="Yandava C."/>
            <person name="Burger G."/>
            <person name="Gray M.W."/>
            <person name="Holland P.W.H."/>
            <person name="King N."/>
            <person name="Lang F.B.F."/>
            <person name="Roger A.J."/>
            <person name="Ruiz-Trillo I."/>
            <person name="Haas B."/>
            <person name="Nusbaum C."/>
            <person name="Birren B."/>
        </authorList>
    </citation>
    <scope>NUCLEOTIDE SEQUENCE [LARGE SCALE GENOMIC DNA]</scope>
    <source>
        <strain evidence="2 3">JP610</strain>
    </source>
</reference>
<dbReference type="RefSeq" id="XP_014144567.1">
    <property type="nucleotide sequence ID" value="XM_014289092.1"/>
</dbReference>
<keyword evidence="3" id="KW-1185">Reference proteome</keyword>
<gene>
    <name evidence="2" type="ORF">SARC_16806</name>
</gene>
<dbReference type="Proteomes" id="UP000054560">
    <property type="component" value="Unassembled WGS sequence"/>
</dbReference>
<feature type="compositionally biased region" description="Basic and acidic residues" evidence="1">
    <location>
        <begin position="1"/>
        <end position="10"/>
    </location>
</feature>
<protein>
    <submittedName>
        <fullName evidence="2">Uncharacterized protein</fullName>
    </submittedName>
</protein>
<feature type="compositionally biased region" description="Low complexity" evidence="1">
    <location>
        <begin position="26"/>
        <end position="63"/>
    </location>
</feature>
<organism evidence="2 3">
    <name type="scientific">Sphaeroforma arctica JP610</name>
    <dbReference type="NCBI Taxonomy" id="667725"/>
    <lineage>
        <taxon>Eukaryota</taxon>
        <taxon>Ichthyosporea</taxon>
        <taxon>Ichthyophonida</taxon>
        <taxon>Sphaeroforma</taxon>
    </lineage>
</organism>